<organism evidence="3 4">
    <name type="scientific">Hippocampus comes</name>
    <name type="common">Tiger tail seahorse</name>
    <dbReference type="NCBI Taxonomy" id="109280"/>
    <lineage>
        <taxon>Eukaryota</taxon>
        <taxon>Metazoa</taxon>
        <taxon>Chordata</taxon>
        <taxon>Craniata</taxon>
        <taxon>Vertebrata</taxon>
        <taxon>Euteleostomi</taxon>
        <taxon>Actinopterygii</taxon>
        <taxon>Neopterygii</taxon>
        <taxon>Teleostei</taxon>
        <taxon>Neoteleostei</taxon>
        <taxon>Acanthomorphata</taxon>
        <taxon>Syngnathiaria</taxon>
        <taxon>Syngnathiformes</taxon>
        <taxon>Syngnathoidei</taxon>
        <taxon>Syngnathidae</taxon>
        <taxon>Hippocampus</taxon>
    </lineage>
</organism>
<proteinExistence type="inferred from homology"/>
<reference evidence="3" key="1">
    <citation type="submission" date="2025-08" db="UniProtKB">
        <authorList>
            <consortium name="Ensembl"/>
        </authorList>
    </citation>
    <scope>IDENTIFICATION</scope>
</reference>
<evidence type="ECO:0000313" key="3">
    <source>
        <dbReference type="Ensembl" id="ENSHCOP00000013059.1"/>
    </source>
</evidence>
<dbReference type="FunFam" id="3.30.450.30:FF:000011">
    <property type="entry name" value="Dynein light chain roadblock"/>
    <property type="match status" value="1"/>
</dbReference>
<dbReference type="InterPro" id="IPR004942">
    <property type="entry name" value="Roadblock/LAMTOR2_dom"/>
</dbReference>
<comment type="similarity">
    <text evidence="1">Belongs to the GAMAD family.</text>
</comment>
<evidence type="ECO:0000313" key="4">
    <source>
        <dbReference type="Proteomes" id="UP000264820"/>
    </source>
</evidence>
<dbReference type="GeneTree" id="ENSGT00390000011067"/>
<dbReference type="SUPFAM" id="SSF103196">
    <property type="entry name" value="Roadblock/LC7 domain"/>
    <property type="match status" value="1"/>
</dbReference>
<dbReference type="OrthoDB" id="9985637at2759"/>
<dbReference type="STRING" id="109280.ENSHCOP00000013059"/>
<dbReference type="OMA" id="MCLERIR"/>
<feature type="domain" description="Roadblock/LAMTOR2" evidence="2">
    <location>
        <begin position="33"/>
        <end position="120"/>
    </location>
</feature>
<dbReference type="Gene3D" id="3.30.450.30">
    <property type="entry name" value="Dynein light chain 2a, cytoplasmic"/>
    <property type="match status" value="1"/>
</dbReference>
<reference evidence="3" key="2">
    <citation type="submission" date="2025-09" db="UniProtKB">
        <authorList>
            <consortium name="Ensembl"/>
        </authorList>
    </citation>
    <scope>IDENTIFICATION</scope>
</reference>
<dbReference type="PANTHER" id="PTHR10779">
    <property type="entry name" value="DYNEIN LIGHT CHAIN ROADBLOCK"/>
    <property type="match status" value="1"/>
</dbReference>
<dbReference type="SMART" id="SM00960">
    <property type="entry name" value="Robl_LC7"/>
    <property type="match status" value="1"/>
</dbReference>
<dbReference type="GeneID" id="109507625"/>
<dbReference type="KEGG" id="hcq:109507625"/>
<dbReference type="Ensembl" id="ENSHCOT00000027161.1">
    <property type="protein sequence ID" value="ENSHCOP00000013059.1"/>
    <property type="gene ID" value="ENSHCOG00000016141.1"/>
</dbReference>
<sequence length="125" mass="14258">MRHFRRGHFRVRHFCFHWQLEDAGIVTNKMAEVEESLQRVEANRTVIGTIVANKEGIPVRSTFENSKAAKYAGLLRHLTIMATSTVRDIDPQNNLTVLRIGTKNQEIMIAPENDCLVIVLQRCDG</sequence>
<dbReference type="Pfam" id="PF03259">
    <property type="entry name" value="Robl_LC7"/>
    <property type="match status" value="1"/>
</dbReference>
<dbReference type="Proteomes" id="UP000264820">
    <property type="component" value="Unplaced"/>
</dbReference>
<protein>
    <submittedName>
        <fullName evidence="3">Dynein light chain roadblock-type 2</fullName>
    </submittedName>
</protein>
<dbReference type="RefSeq" id="XP_019712774.1">
    <property type="nucleotide sequence ID" value="XM_019857215.1"/>
</dbReference>
<keyword evidence="4" id="KW-1185">Reference proteome</keyword>
<evidence type="ECO:0000256" key="1">
    <source>
        <dbReference type="ARBA" id="ARBA00007191"/>
    </source>
</evidence>
<evidence type="ECO:0000259" key="2">
    <source>
        <dbReference type="SMART" id="SM00960"/>
    </source>
</evidence>
<accession>A0A3Q2Y5Y2</accession>
<dbReference type="AlphaFoldDB" id="A0A3Q2Y5Y2"/>
<name>A0A3Q2Y5Y2_HIPCM</name>